<dbReference type="GO" id="GO:0003677">
    <property type="term" value="F:DNA binding"/>
    <property type="evidence" value="ECO:0007669"/>
    <property type="project" value="InterPro"/>
</dbReference>
<dbReference type="CDD" id="cd00093">
    <property type="entry name" value="HTH_XRE"/>
    <property type="match status" value="1"/>
</dbReference>
<dbReference type="EMBL" id="VSSQ01070378">
    <property type="protein sequence ID" value="MPN22202.1"/>
    <property type="molecule type" value="Genomic_DNA"/>
</dbReference>
<feature type="domain" description="HTH cro/C1-type" evidence="1">
    <location>
        <begin position="12"/>
        <end position="69"/>
    </location>
</feature>
<organism evidence="2">
    <name type="scientific">bioreactor metagenome</name>
    <dbReference type="NCBI Taxonomy" id="1076179"/>
    <lineage>
        <taxon>unclassified sequences</taxon>
        <taxon>metagenomes</taxon>
        <taxon>ecological metagenomes</taxon>
    </lineage>
</organism>
<evidence type="ECO:0000259" key="1">
    <source>
        <dbReference type="PROSITE" id="PS50943"/>
    </source>
</evidence>
<dbReference type="PROSITE" id="PS50943">
    <property type="entry name" value="HTH_CROC1"/>
    <property type="match status" value="1"/>
</dbReference>
<dbReference type="SMART" id="SM00530">
    <property type="entry name" value="HTH_XRE"/>
    <property type="match status" value="1"/>
</dbReference>
<dbReference type="AlphaFoldDB" id="A0A645G8B4"/>
<sequence>MKKGTTGQGNRLATLRVERGLGQRELSDKSGVNIRQIQSFESGERDIANAALKTALRLADALDVHPRELIGE</sequence>
<comment type="caution">
    <text evidence="2">The sequence shown here is derived from an EMBL/GenBank/DDBJ whole genome shotgun (WGS) entry which is preliminary data.</text>
</comment>
<dbReference type="Pfam" id="PF01381">
    <property type="entry name" value="HTH_3"/>
    <property type="match status" value="1"/>
</dbReference>
<evidence type="ECO:0000313" key="2">
    <source>
        <dbReference type="EMBL" id="MPN22202.1"/>
    </source>
</evidence>
<name>A0A645G8B4_9ZZZZ</name>
<dbReference type="InterPro" id="IPR010982">
    <property type="entry name" value="Lambda_DNA-bd_dom_sf"/>
</dbReference>
<accession>A0A645G8B4</accession>
<reference evidence="2" key="1">
    <citation type="submission" date="2019-08" db="EMBL/GenBank/DDBJ databases">
        <authorList>
            <person name="Kucharzyk K."/>
            <person name="Murdoch R.W."/>
            <person name="Higgins S."/>
            <person name="Loffler F."/>
        </authorList>
    </citation>
    <scope>NUCLEOTIDE SEQUENCE</scope>
</reference>
<protein>
    <recommendedName>
        <fullName evidence="1">HTH cro/C1-type domain-containing protein</fullName>
    </recommendedName>
</protein>
<dbReference type="Gene3D" id="1.10.260.40">
    <property type="entry name" value="lambda repressor-like DNA-binding domains"/>
    <property type="match status" value="1"/>
</dbReference>
<gene>
    <name evidence="2" type="ORF">SDC9_169585</name>
</gene>
<dbReference type="SUPFAM" id="SSF47413">
    <property type="entry name" value="lambda repressor-like DNA-binding domains"/>
    <property type="match status" value="1"/>
</dbReference>
<dbReference type="InterPro" id="IPR001387">
    <property type="entry name" value="Cro/C1-type_HTH"/>
</dbReference>
<proteinExistence type="predicted"/>